<feature type="chain" id="PRO_5045685397" evidence="3">
    <location>
        <begin position="20"/>
        <end position="441"/>
    </location>
</feature>
<gene>
    <name evidence="4" type="ORF">J2X21_004491</name>
</gene>
<dbReference type="InterPro" id="IPR006059">
    <property type="entry name" value="SBP"/>
</dbReference>
<feature type="signal peptide" evidence="3">
    <location>
        <begin position="1"/>
        <end position="19"/>
    </location>
</feature>
<evidence type="ECO:0000313" key="4">
    <source>
        <dbReference type="EMBL" id="MDR7335326.1"/>
    </source>
</evidence>
<dbReference type="SUPFAM" id="SSF53850">
    <property type="entry name" value="Periplasmic binding protein-like II"/>
    <property type="match status" value="1"/>
</dbReference>
<dbReference type="RefSeq" id="WP_310332311.1">
    <property type="nucleotide sequence ID" value="NZ_JAVDXV010000009.1"/>
</dbReference>
<organism evidence="4 5">
    <name type="scientific">Roseateles asaccharophilus</name>
    <dbReference type="NCBI Taxonomy" id="582607"/>
    <lineage>
        <taxon>Bacteria</taxon>
        <taxon>Pseudomonadati</taxon>
        <taxon>Pseudomonadota</taxon>
        <taxon>Betaproteobacteria</taxon>
        <taxon>Burkholderiales</taxon>
        <taxon>Sphaerotilaceae</taxon>
        <taxon>Roseateles</taxon>
    </lineage>
</organism>
<dbReference type="PANTHER" id="PTHR43649">
    <property type="entry name" value="ARABINOSE-BINDING PROTEIN-RELATED"/>
    <property type="match status" value="1"/>
</dbReference>
<dbReference type="PANTHER" id="PTHR43649:SF12">
    <property type="entry name" value="DIACETYLCHITOBIOSE BINDING PROTEIN DASA"/>
    <property type="match status" value="1"/>
</dbReference>
<comment type="similarity">
    <text evidence="2">Belongs to the bacterial solute-binding protein 1 family.</text>
</comment>
<evidence type="ECO:0000256" key="2">
    <source>
        <dbReference type="ARBA" id="ARBA00008520"/>
    </source>
</evidence>
<accession>A0ABU2ADP7</accession>
<dbReference type="Proteomes" id="UP001180825">
    <property type="component" value="Unassembled WGS sequence"/>
</dbReference>
<proteinExistence type="inferred from homology"/>
<evidence type="ECO:0000256" key="1">
    <source>
        <dbReference type="ARBA" id="ARBA00004418"/>
    </source>
</evidence>
<protein>
    <submittedName>
        <fullName evidence="4">Multiple sugar transport system substrate-binding protein</fullName>
    </submittedName>
</protein>
<dbReference type="InterPro" id="IPR050490">
    <property type="entry name" value="Bact_solute-bd_prot1"/>
</dbReference>
<dbReference type="Gene3D" id="3.40.190.10">
    <property type="entry name" value="Periplasmic binding protein-like II"/>
    <property type="match status" value="1"/>
</dbReference>
<name>A0ABU2ADP7_9BURK</name>
<keyword evidence="3" id="KW-0732">Signal</keyword>
<comment type="caution">
    <text evidence="4">The sequence shown here is derived from an EMBL/GenBank/DDBJ whole genome shotgun (WGS) entry which is preliminary data.</text>
</comment>
<keyword evidence="5" id="KW-1185">Reference proteome</keyword>
<sequence length="441" mass="47449">MKRALIAFTAALLMGATNAAPVEITLARFFGSCDAEFGQVTDPAQVSSECGIITVLTNKFNAREAGRIRVNTQIVEHAAYYPQLGARIVGGDLPTISIMHASVLGDFAKRDLLQPLDGALDAADFTPHARNGVTLGGHVLALPYDSHAMLWHINLGLMKQAGLVDKQGHAKLPTSPDELLAQARAFKRATGKPYFVWLTLNDPSFFARSVLGFVHQQGGSLFPKTDQAIDLGTPEVKAAVAFMRTVYAEGLSTRHMDYSAALQAFMAGAGGVMPNGTWLLGQLNDRATQPGNPLSRAYEAQPEPALYGKPATWADSHVWVMLRNPKQTAAERDAALRFLHFLNDESLAWARTGQLPARQSAVDSAAFRALAQRASLGPVAQFGTGLPTTVARQARVMGLLGDTVSAVVVSGEPLEATLAKGQQRINRLLERESRFLGSNKR</sequence>
<dbReference type="EMBL" id="JAVDXV010000009">
    <property type="protein sequence ID" value="MDR7335326.1"/>
    <property type="molecule type" value="Genomic_DNA"/>
</dbReference>
<keyword evidence="4" id="KW-0813">Transport</keyword>
<reference evidence="4 5" key="1">
    <citation type="submission" date="2023-07" db="EMBL/GenBank/DDBJ databases">
        <title>Sorghum-associated microbial communities from plants grown in Nebraska, USA.</title>
        <authorList>
            <person name="Schachtman D."/>
        </authorList>
    </citation>
    <scope>NUCLEOTIDE SEQUENCE [LARGE SCALE GENOMIC DNA]</scope>
    <source>
        <strain evidence="4 5">BE316</strain>
    </source>
</reference>
<evidence type="ECO:0000256" key="3">
    <source>
        <dbReference type="SAM" id="SignalP"/>
    </source>
</evidence>
<keyword evidence="4" id="KW-0762">Sugar transport</keyword>
<dbReference type="Pfam" id="PF13416">
    <property type="entry name" value="SBP_bac_8"/>
    <property type="match status" value="1"/>
</dbReference>
<comment type="subcellular location">
    <subcellularLocation>
        <location evidence="1">Periplasm</location>
    </subcellularLocation>
</comment>
<evidence type="ECO:0000313" key="5">
    <source>
        <dbReference type="Proteomes" id="UP001180825"/>
    </source>
</evidence>